<evidence type="ECO:0000313" key="4">
    <source>
        <dbReference type="EMBL" id="PKR59338.1"/>
    </source>
</evidence>
<feature type="compositionally biased region" description="Polar residues" evidence="1">
    <location>
        <begin position="207"/>
        <end position="219"/>
    </location>
</feature>
<sequence>MGVIETLALGMGGAWASGINLYGTVVVLGMMDNFGLITLPPDLQILTSWWVLCFAVLFYLIEFIADKIPFVDSVWDAIHTFIRIPAGALLAAGAMSGLDAGMGEDVQTVITLLIGGTVAAGSHFTKAGSRAAINTSPEPVTNTIASVTEDVAVFGALYTVAFHPVVFFVLFAMFVLLLIWLVPKIWRFIGDVFGNARHPSAACSQARAHQSAPTMNQTGKIDLSGAGHNAQLPPHDPK</sequence>
<dbReference type="Proteomes" id="UP000233332">
    <property type="component" value="Unassembled WGS sequence"/>
</dbReference>
<feature type="transmembrane region" description="Helical" evidence="2">
    <location>
        <begin position="77"/>
        <end position="98"/>
    </location>
</feature>
<keyword evidence="2" id="KW-1133">Transmembrane helix</keyword>
<keyword evidence="2" id="KW-0812">Transmembrane</keyword>
<dbReference type="AlphaFoldDB" id="A0A2N3L966"/>
<gene>
    <name evidence="4" type="ORF">COO92_04655</name>
</gene>
<evidence type="ECO:0000313" key="5">
    <source>
        <dbReference type="Proteomes" id="UP000233332"/>
    </source>
</evidence>
<evidence type="ECO:0000256" key="2">
    <source>
        <dbReference type="SAM" id="Phobius"/>
    </source>
</evidence>
<evidence type="ECO:0000256" key="1">
    <source>
        <dbReference type="SAM" id="MobiDB-lite"/>
    </source>
</evidence>
<feature type="domain" description="DUF4126" evidence="3">
    <location>
        <begin position="7"/>
        <end position="184"/>
    </location>
</feature>
<comment type="caution">
    <text evidence="4">The sequence shown here is derived from an EMBL/GenBank/DDBJ whole genome shotgun (WGS) entry which is preliminary data.</text>
</comment>
<reference evidence="4 5" key="1">
    <citation type="submission" date="2017-09" db="EMBL/GenBank/DDBJ databases">
        <title>Biodiversity and function of Thalassospira species in the particle-attached aromatic-hydrocarbon-degrading consortia from the surface seawater of the China South Sea.</title>
        <authorList>
            <person name="Dong C."/>
            <person name="Lai Q."/>
            <person name="Shao Z."/>
        </authorList>
    </citation>
    <scope>NUCLEOTIDE SEQUENCE [LARGE SCALE GENOMIC DNA]</scope>
    <source>
        <strain evidence="4 5">139Z-12</strain>
    </source>
</reference>
<feature type="transmembrane region" description="Helical" evidence="2">
    <location>
        <begin position="7"/>
        <end position="31"/>
    </location>
</feature>
<proteinExistence type="predicted"/>
<dbReference type="Pfam" id="PF13548">
    <property type="entry name" value="DUF4126"/>
    <property type="match status" value="1"/>
</dbReference>
<dbReference type="EMBL" id="NXGX01000002">
    <property type="protein sequence ID" value="PKR59338.1"/>
    <property type="molecule type" value="Genomic_DNA"/>
</dbReference>
<dbReference type="RefSeq" id="WP_101300322.1">
    <property type="nucleotide sequence ID" value="NZ_NXGX01000002.1"/>
</dbReference>
<name>A0A2N3L966_9PROT</name>
<keyword evidence="2" id="KW-0472">Membrane</keyword>
<dbReference type="InterPro" id="IPR025196">
    <property type="entry name" value="DUF4126"/>
</dbReference>
<feature type="transmembrane region" description="Helical" evidence="2">
    <location>
        <begin position="43"/>
        <end position="65"/>
    </location>
</feature>
<feature type="transmembrane region" description="Helical" evidence="2">
    <location>
        <begin position="161"/>
        <end position="182"/>
    </location>
</feature>
<protein>
    <recommendedName>
        <fullName evidence="3">DUF4126 domain-containing protein</fullName>
    </recommendedName>
</protein>
<organism evidence="4 5">
    <name type="scientific">Thalassospira lohafexi</name>
    <dbReference type="NCBI Taxonomy" id="744227"/>
    <lineage>
        <taxon>Bacteria</taxon>
        <taxon>Pseudomonadati</taxon>
        <taxon>Pseudomonadota</taxon>
        <taxon>Alphaproteobacteria</taxon>
        <taxon>Rhodospirillales</taxon>
        <taxon>Thalassospiraceae</taxon>
        <taxon>Thalassospira</taxon>
    </lineage>
</organism>
<accession>A0A2N3L966</accession>
<feature type="region of interest" description="Disordered" evidence="1">
    <location>
        <begin position="204"/>
        <end position="238"/>
    </location>
</feature>
<evidence type="ECO:0000259" key="3">
    <source>
        <dbReference type="Pfam" id="PF13548"/>
    </source>
</evidence>
<keyword evidence="5" id="KW-1185">Reference proteome</keyword>